<accession>A0A0M3QEU2</accession>
<dbReference type="InterPro" id="IPR049381">
    <property type="entry name" value="UbiD-like_C"/>
</dbReference>
<dbReference type="KEGG" id="des:DSOUD_0269"/>
<dbReference type="Pfam" id="PF20696">
    <property type="entry name" value="UbiD_C"/>
    <property type="match status" value="1"/>
</dbReference>
<dbReference type="Proteomes" id="UP000057158">
    <property type="component" value="Chromosome"/>
</dbReference>
<evidence type="ECO:0000259" key="3">
    <source>
        <dbReference type="Pfam" id="PF20696"/>
    </source>
</evidence>
<dbReference type="SUPFAM" id="SSF143968">
    <property type="entry name" value="UbiD C-terminal domain-like"/>
    <property type="match status" value="1"/>
</dbReference>
<gene>
    <name evidence="4" type="ORF">DSOUD_0269</name>
</gene>
<dbReference type="RefSeq" id="WP_053549307.1">
    <property type="nucleotide sequence ID" value="NZ_CP010802.1"/>
</dbReference>
<evidence type="ECO:0000313" key="5">
    <source>
        <dbReference type="Proteomes" id="UP000057158"/>
    </source>
</evidence>
<keyword evidence="5" id="KW-1185">Reference proteome</keyword>
<dbReference type="PATRIC" id="fig|1603606.3.peg.298"/>
<protein>
    <submittedName>
        <fullName evidence="4">UbiD family decarboxylase</fullName>
    </submittedName>
</protein>
<dbReference type="PANTHER" id="PTHR30108:SF17">
    <property type="entry name" value="FERULIC ACID DECARBOXYLASE 1"/>
    <property type="match status" value="1"/>
</dbReference>
<dbReference type="InterPro" id="IPR049383">
    <property type="entry name" value="UbiD-like_N"/>
</dbReference>
<feature type="domain" description="3-octaprenyl-4-hydroxybenzoate carboxy-lyase-like C-terminal" evidence="3">
    <location>
        <begin position="319"/>
        <end position="417"/>
    </location>
</feature>
<dbReference type="InterPro" id="IPR048304">
    <property type="entry name" value="UbiD_Rift_dom"/>
</dbReference>
<dbReference type="NCBIfam" id="TIGR00148">
    <property type="entry name" value="UbiD family decarboxylase"/>
    <property type="match status" value="1"/>
</dbReference>
<evidence type="ECO:0000313" key="4">
    <source>
        <dbReference type="EMBL" id="ALC15069.1"/>
    </source>
</evidence>
<evidence type="ECO:0000259" key="1">
    <source>
        <dbReference type="Pfam" id="PF01977"/>
    </source>
</evidence>
<dbReference type="AlphaFoldDB" id="A0A0M3QEU2"/>
<dbReference type="Gene3D" id="3.40.1670.10">
    <property type="entry name" value="UbiD C-terminal domain-like"/>
    <property type="match status" value="1"/>
</dbReference>
<dbReference type="GO" id="GO:0008694">
    <property type="term" value="F:4-hydroxy-3-polyprenylbenzoate decarboxylase activity"/>
    <property type="evidence" value="ECO:0007669"/>
    <property type="project" value="TreeGrafter"/>
</dbReference>
<dbReference type="GO" id="GO:0006744">
    <property type="term" value="P:ubiquinone biosynthetic process"/>
    <property type="evidence" value="ECO:0007669"/>
    <property type="project" value="TreeGrafter"/>
</dbReference>
<evidence type="ECO:0000259" key="2">
    <source>
        <dbReference type="Pfam" id="PF20695"/>
    </source>
</evidence>
<feature type="domain" description="3-octaprenyl-4-hydroxybenzoate carboxy-lyase-like Rift-related" evidence="1">
    <location>
        <begin position="118"/>
        <end position="314"/>
    </location>
</feature>
<sequence>MSIVDLRGLLALVEEAGDLCRVTAEVDPLLEIAAITDRVSKGAGGGRALLFENVRGYPFAVLTNLFGSRRRTSWALWTDDIEALARRIAREIAAGSGSGAARLQALVEDPAYLPRLVASAPCQQVIHRDGPLLQVLPALQAWPGDGGRFLTLPLVFTRDPGTGRTNCGMYRVQLFDDNCAAIDWRRGSDGYRHHAAWSARGKRMPVAIALGGDPALIYAAAAPVPTGVDEVSFAGYLRQVPVAMARCLSCDLEVPAAAEFVIEGYFVPGETRPSGPFGNHSGRYVPASPAPLFHVTAVTHRRDALYPCTVVGPPPMEDCFLAQATERLFLPLLRVDHPQIVDVHSPMEGIFHGCTLISMTKKEPGGGRAIALALWRRGRLKDARLLVIVDADVDVHNPSQVFWHTINTIDPRRDLRIDGLRIAIDATVKLAGEEGCEPPSPRVEADEATLALLAARWEEYGIDGSLDR</sequence>
<proteinExistence type="predicted"/>
<dbReference type="PANTHER" id="PTHR30108">
    <property type="entry name" value="3-OCTAPRENYL-4-HYDROXYBENZOATE CARBOXY-LYASE-RELATED"/>
    <property type="match status" value="1"/>
</dbReference>
<name>A0A0M3QEU2_9BACT</name>
<dbReference type="STRING" id="1603606.DSOUD_0269"/>
<dbReference type="OrthoDB" id="9809841at2"/>
<dbReference type="SUPFAM" id="SSF50475">
    <property type="entry name" value="FMN-binding split barrel"/>
    <property type="match status" value="1"/>
</dbReference>
<dbReference type="EMBL" id="CP010802">
    <property type="protein sequence ID" value="ALC15069.1"/>
    <property type="molecule type" value="Genomic_DNA"/>
</dbReference>
<organism evidence="4 5">
    <name type="scientific">Desulfuromonas soudanensis</name>
    <dbReference type="NCBI Taxonomy" id="1603606"/>
    <lineage>
        <taxon>Bacteria</taxon>
        <taxon>Pseudomonadati</taxon>
        <taxon>Thermodesulfobacteriota</taxon>
        <taxon>Desulfuromonadia</taxon>
        <taxon>Desulfuromonadales</taxon>
        <taxon>Desulfuromonadaceae</taxon>
        <taxon>Desulfuromonas</taxon>
    </lineage>
</organism>
<dbReference type="Pfam" id="PF20695">
    <property type="entry name" value="UbiD_N"/>
    <property type="match status" value="1"/>
</dbReference>
<dbReference type="GO" id="GO:0005829">
    <property type="term" value="C:cytosol"/>
    <property type="evidence" value="ECO:0007669"/>
    <property type="project" value="TreeGrafter"/>
</dbReference>
<dbReference type="Pfam" id="PF01977">
    <property type="entry name" value="UbiD"/>
    <property type="match status" value="1"/>
</dbReference>
<dbReference type="InterPro" id="IPR002830">
    <property type="entry name" value="UbiD"/>
</dbReference>
<reference evidence="4 5" key="1">
    <citation type="submission" date="2015-07" db="EMBL/GenBank/DDBJ databases">
        <title>Isolation and Genomic Characterization of a Novel Halophilic Metal-Reducing Deltaproteobacterium from the Deep Subsurface.</title>
        <authorList>
            <person name="Badalamenti J.P."/>
            <person name="Summers Z.M."/>
            <person name="Gralnick J.A."/>
            <person name="Bond D.R."/>
        </authorList>
    </citation>
    <scope>NUCLEOTIDE SEQUENCE [LARGE SCALE GENOMIC DNA]</scope>
    <source>
        <strain evidence="4 5">WTL</strain>
    </source>
</reference>
<feature type="domain" description="3-octaprenyl-4-hydroxybenzoate carboxy-lyase-like N-terminal" evidence="2">
    <location>
        <begin position="10"/>
        <end position="86"/>
    </location>
</feature>